<gene>
    <name evidence="1" type="ORF">H2198_003766</name>
</gene>
<dbReference type="Proteomes" id="UP001172386">
    <property type="component" value="Unassembled WGS sequence"/>
</dbReference>
<reference evidence="1" key="1">
    <citation type="submission" date="2022-10" db="EMBL/GenBank/DDBJ databases">
        <title>Culturing micro-colonial fungi from biological soil crusts in the Mojave desert and describing Neophaeococcomyces mojavensis, and introducing the new genera and species Taxawa tesnikishii.</title>
        <authorList>
            <person name="Kurbessoian T."/>
            <person name="Stajich J.E."/>
        </authorList>
    </citation>
    <scope>NUCLEOTIDE SEQUENCE</scope>
    <source>
        <strain evidence="1">JES_112</strain>
    </source>
</reference>
<name>A0ACC3AAT8_9EURO</name>
<protein>
    <submittedName>
        <fullName evidence="1">Uncharacterized protein</fullName>
    </submittedName>
</protein>
<proteinExistence type="predicted"/>
<keyword evidence="2" id="KW-1185">Reference proteome</keyword>
<evidence type="ECO:0000313" key="2">
    <source>
        <dbReference type="Proteomes" id="UP001172386"/>
    </source>
</evidence>
<comment type="caution">
    <text evidence="1">The sequence shown here is derived from an EMBL/GenBank/DDBJ whole genome shotgun (WGS) entry which is preliminary data.</text>
</comment>
<evidence type="ECO:0000313" key="1">
    <source>
        <dbReference type="EMBL" id="KAJ9658336.1"/>
    </source>
</evidence>
<accession>A0ACC3AAT8</accession>
<sequence length="289" mass="31181">MARSFLPATLIKFRLAKARHSTTSKQQRANNASTEIIRQPTHTSVTLDERDFEDCKIEPDLHISIPAKDFRSIVAHADTMKAGVRAAYSRGHRPLQMTYGASGLVAEFTLMTKGTSSTVTDTSRAGTPARGLSVRPKSQPANVSRAASEARSVRSEMPPPDAPPTRKTLSDGRARVDSERPDISAAGDSFPGNPSMETSAPPASINQDSMFFPAADDDQQWEPPNFEEDDGMVTWDNEVASAFDASTASRRKNRDVETETGGGAAAGSEVLEIAPTQRLSQIKGMFDLG</sequence>
<organism evidence="1 2">
    <name type="scientific">Neophaeococcomyces mojaviensis</name>
    <dbReference type="NCBI Taxonomy" id="3383035"/>
    <lineage>
        <taxon>Eukaryota</taxon>
        <taxon>Fungi</taxon>
        <taxon>Dikarya</taxon>
        <taxon>Ascomycota</taxon>
        <taxon>Pezizomycotina</taxon>
        <taxon>Eurotiomycetes</taxon>
        <taxon>Chaetothyriomycetidae</taxon>
        <taxon>Chaetothyriales</taxon>
        <taxon>Chaetothyriales incertae sedis</taxon>
        <taxon>Neophaeococcomyces</taxon>
    </lineage>
</organism>
<dbReference type="EMBL" id="JAPDRQ010000052">
    <property type="protein sequence ID" value="KAJ9658336.1"/>
    <property type="molecule type" value="Genomic_DNA"/>
</dbReference>